<gene>
    <name evidence="1" type="ORF">IMG5_100590</name>
</gene>
<dbReference type="Proteomes" id="UP000008983">
    <property type="component" value="Unassembled WGS sequence"/>
</dbReference>
<dbReference type="InParanoid" id="G0QSB0"/>
<dbReference type="RefSeq" id="XP_004035394.1">
    <property type="nucleotide sequence ID" value="XM_004035346.1"/>
</dbReference>
<evidence type="ECO:0000313" key="1">
    <source>
        <dbReference type="EMBL" id="EGR31908.1"/>
    </source>
</evidence>
<proteinExistence type="predicted"/>
<dbReference type="AlphaFoldDB" id="G0QSB0"/>
<dbReference type="EMBL" id="GL983809">
    <property type="protein sequence ID" value="EGR31908.1"/>
    <property type="molecule type" value="Genomic_DNA"/>
</dbReference>
<accession>G0QSB0</accession>
<sequence>MQFGQQKTIKHLQVQIQQDMNTLINKNLVKQYLIYKINIKNQKVQFVSETHDFNRTGLLQRFIQPKGEFNFVIKALWSQHLTYFERLQNKHYINNLDLDIYQRVLTFEIGKSGAISTNLKGTVIINQIDAFCKQIKDNIQNDKMSISSMINNFKVDNKNKIWFLGCTSIRFFNKKKILNKSTSVRSQRIREIETNVLIYISIKQIKLLYFFIMQKKQKRFLIILINKCQFQTLLVKKLD</sequence>
<protein>
    <submittedName>
        <fullName evidence="1">Uncharacterized protein</fullName>
    </submittedName>
</protein>
<name>G0QSB0_ICHMU</name>
<evidence type="ECO:0000313" key="2">
    <source>
        <dbReference type="Proteomes" id="UP000008983"/>
    </source>
</evidence>
<organism evidence="1 2">
    <name type="scientific">Ichthyophthirius multifiliis</name>
    <name type="common">White spot disease agent</name>
    <name type="synonym">Ich</name>
    <dbReference type="NCBI Taxonomy" id="5932"/>
    <lineage>
        <taxon>Eukaryota</taxon>
        <taxon>Sar</taxon>
        <taxon>Alveolata</taxon>
        <taxon>Ciliophora</taxon>
        <taxon>Intramacronucleata</taxon>
        <taxon>Oligohymenophorea</taxon>
        <taxon>Hymenostomatida</taxon>
        <taxon>Ophryoglenina</taxon>
        <taxon>Ichthyophthirius</taxon>
    </lineage>
</organism>
<dbReference type="GeneID" id="14908045"/>
<reference evidence="1 2" key="1">
    <citation type="submission" date="2011-07" db="EMBL/GenBank/DDBJ databases">
        <authorList>
            <person name="Coyne R."/>
            <person name="Brami D."/>
            <person name="Johnson J."/>
            <person name="Hostetler J."/>
            <person name="Hannick L."/>
            <person name="Clark T."/>
            <person name="Cassidy-Hanley D."/>
            <person name="Inman J."/>
        </authorList>
    </citation>
    <scope>NUCLEOTIDE SEQUENCE [LARGE SCALE GENOMIC DNA]</scope>
    <source>
        <strain evidence="1 2">G5</strain>
    </source>
</reference>
<dbReference type="OrthoDB" id="298589at2759"/>
<keyword evidence="2" id="KW-1185">Reference proteome</keyword>